<feature type="region of interest" description="Disordered" evidence="1">
    <location>
        <begin position="1"/>
        <end position="103"/>
    </location>
</feature>
<gene>
    <name evidence="2" type="ORF">AVDCRST_MAG61-274</name>
</gene>
<proteinExistence type="predicted"/>
<dbReference type="EMBL" id="CADCTT010000019">
    <property type="protein sequence ID" value="CAA9290406.1"/>
    <property type="molecule type" value="Genomic_DNA"/>
</dbReference>
<protein>
    <submittedName>
        <fullName evidence="2">Uncharacterized protein</fullName>
    </submittedName>
</protein>
<accession>A0A6J4JXG9</accession>
<reference evidence="2" key="1">
    <citation type="submission" date="2020-02" db="EMBL/GenBank/DDBJ databases">
        <authorList>
            <person name="Meier V. D."/>
        </authorList>
    </citation>
    <scope>NUCLEOTIDE SEQUENCE</scope>
    <source>
        <strain evidence="2">AVDCRST_MAG61</strain>
    </source>
</reference>
<name>A0A6J4JXG9_9ACTN</name>
<dbReference type="AlphaFoldDB" id="A0A6J4JXG9"/>
<sequence length="103" mass="11043">DLTRGADHFRGRRRPAADAGLAGPRRAHRRGVGQRAHSRLAARADGPGGRPAGRDREPDGGRLRGRRPVGDGHPVPAPPGPGGAQPRGRRAWLGRRRRPDRGL</sequence>
<evidence type="ECO:0000313" key="2">
    <source>
        <dbReference type="EMBL" id="CAA9290406.1"/>
    </source>
</evidence>
<evidence type="ECO:0000256" key="1">
    <source>
        <dbReference type="SAM" id="MobiDB-lite"/>
    </source>
</evidence>
<feature type="compositionally biased region" description="Basic and acidic residues" evidence="1">
    <location>
        <begin position="52"/>
        <end position="62"/>
    </location>
</feature>
<feature type="non-terminal residue" evidence="2">
    <location>
        <position position="1"/>
    </location>
</feature>
<feature type="non-terminal residue" evidence="2">
    <location>
        <position position="103"/>
    </location>
</feature>
<organism evidence="2">
    <name type="scientific">uncultured Friedmanniella sp</name>
    <dbReference type="NCBI Taxonomy" id="335381"/>
    <lineage>
        <taxon>Bacteria</taxon>
        <taxon>Bacillati</taxon>
        <taxon>Actinomycetota</taxon>
        <taxon>Actinomycetes</taxon>
        <taxon>Propionibacteriales</taxon>
        <taxon>Nocardioidaceae</taxon>
        <taxon>Friedmanniella</taxon>
        <taxon>environmental samples</taxon>
    </lineage>
</organism>
<feature type="compositionally biased region" description="Basic residues" evidence="1">
    <location>
        <begin position="25"/>
        <end position="40"/>
    </location>
</feature>
<feature type="compositionally biased region" description="Basic residues" evidence="1">
    <location>
        <begin position="87"/>
        <end position="103"/>
    </location>
</feature>